<dbReference type="EMBL" id="CP046276">
    <property type="protein sequence ID" value="QGS51436.1"/>
    <property type="molecule type" value="Genomic_DNA"/>
</dbReference>
<dbReference type="Proteomes" id="UP000424468">
    <property type="component" value="Chromosome"/>
</dbReference>
<dbReference type="EMBL" id="CP046276">
    <property type="protein sequence ID" value="QGS51451.1"/>
    <property type="molecule type" value="Genomic_DNA"/>
</dbReference>
<proteinExistence type="predicted"/>
<dbReference type="KEGG" id="stab:STABA_v1c00840"/>
<evidence type="ECO:0000313" key="2">
    <source>
        <dbReference type="EMBL" id="QGS51451.1"/>
    </source>
</evidence>
<sequence>MSRIKLSDVVSLYSDIKIMFIEDFINDKERNKMYSFFDKENKLNNNYSNNFLVAIIYTEFLNSKIFKEIFICYIKNFFYLDSRKKEMILRIASKEDDHNFYESYLNIVEYTLSSLEKIGNDIYNNTFLKKLKVYNLL</sequence>
<keyword evidence="3" id="KW-1185">Reference proteome</keyword>
<dbReference type="RefSeq" id="WP_156005393.1">
    <property type="nucleotide sequence ID" value="NZ_CP046276.1"/>
</dbReference>
<name>A0A6I6C980_9MOLU</name>
<evidence type="ECO:0000313" key="3">
    <source>
        <dbReference type="Proteomes" id="UP000424468"/>
    </source>
</evidence>
<organism evidence="2 3">
    <name type="scientific">Spiroplasma tabanidicola</name>
    <dbReference type="NCBI Taxonomy" id="324079"/>
    <lineage>
        <taxon>Bacteria</taxon>
        <taxon>Bacillati</taxon>
        <taxon>Mycoplasmatota</taxon>
        <taxon>Mollicutes</taxon>
        <taxon>Entomoplasmatales</taxon>
        <taxon>Spiroplasmataceae</taxon>
        <taxon>Spiroplasma</taxon>
    </lineage>
</organism>
<dbReference type="AlphaFoldDB" id="A0A6I6C980"/>
<evidence type="ECO:0000313" key="1">
    <source>
        <dbReference type="EMBL" id="QGS51436.1"/>
    </source>
</evidence>
<protein>
    <submittedName>
        <fullName evidence="2">Uncharacterized protein</fullName>
    </submittedName>
</protein>
<reference evidence="2 3" key="1">
    <citation type="submission" date="2019-11" db="EMBL/GenBank/DDBJ databases">
        <title>Complete genome sequence of Spiroplasma tabanidicola TAUS-1 (DSM 22603).</title>
        <authorList>
            <person name="Huang C.-T."/>
            <person name="Lin Y.-C."/>
            <person name="Kuo C.-H."/>
        </authorList>
    </citation>
    <scope>NUCLEOTIDE SEQUENCE [LARGE SCALE GENOMIC DNA]</scope>
    <source>
        <strain evidence="2 3">TAUS-1</strain>
    </source>
</reference>
<gene>
    <name evidence="1" type="ORF">STABA_v1c00690</name>
    <name evidence="2" type="ORF">STABA_v1c00840</name>
</gene>
<accession>A0A6I6C980</accession>
<dbReference type="KEGG" id="stab:STABA_v1c00690"/>